<evidence type="ECO:0000259" key="3">
    <source>
        <dbReference type="PROSITE" id="PS50850"/>
    </source>
</evidence>
<dbReference type="InterPro" id="IPR036259">
    <property type="entry name" value="MFS_trans_sf"/>
</dbReference>
<dbReference type="EMBL" id="LVVM01003786">
    <property type="protein sequence ID" value="OJA14266.1"/>
    <property type="molecule type" value="Genomic_DNA"/>
</dbReference>
<dbReference type="Gene3D" id="1.20.1250.20">
    <property type="entry name" value="MFS general substrate transporter like domains"/>
    <property type="match status" value="1"/>
</dbReference>
<dbReference type="SUPFAM" id="SSF103473">
    <property type="entry name" value="MFS general substrate transporter"/>
    <property type="match status" value="1"/>
</dbReference>
<evidence type="ECO:0000256" key="2">
    <source>
        <dbReference type="SAM" id="Phobius"/>
    </source>
</evidence>
<dbReference type="Proteomes" id="UP000183567">
    <property type="component" value="Unassembled WGS sequence"/>
</dbReference>
<dbReference type="GO" id="GO:0022857">
    <property type="term" value="F:transmembrane transporter activity"/>
    <property type="evidence" value="ECO:0007669"/>
    <property type="project" value="InterPro"/>
</dbReference>
<dbReference type="OrthoDB" id="2692538at2759"/>
<accession>A0A1J8QXR2</accession>
<keyword evidence="5" id="KW-1185">Reference proteome</keyword>
<evidence type="ECO:0000256" key="1">
    <source>
        <dbReference type="ARBA" id="ARBA00004141"/>
    </source>
</evidence>
<dbReference type="InterPro" id="IPR011701">
    <property type="entry name" value="MFS"/>
</dbReference>
<protein>
    <recommendedName>
        <fullName evidence="3">Major facilitator superfamily (MFS) profile domain-containing protein</fullName>
    </recommendedName>
</protein>
<keyword evidence="2" id="KW-0472">Membrane</keyword>
<keyword evidence="2" id="KW-0812">Transmembrane</keyword>
<sequence length="82" mass="8813">MTAPLLATLVPDVSELGARMGITFFVNGFGFLIGPPISGALLTSNYTWWVPALFSGIVALAGAMMYTLMRLTFARSQIKEKA</sequence>
<evidence type="ECO:0000313" key="5">
    <source>
        <dbReference type="Proteomes" id="UP000183567"/>
    </source>
</evidence>
<evidence type="ECO:0000313" key="4">
    <source>
        <dbReference type="EMBL" id="OJA14266.1"/>
    </source>
</evidence>
<dbReference type="PROSITE" id="PS50850">
    <property type="entry name" value="MFS"/>
    <property type="match status" value="1"/>
</dbReference>
<name>A0A1J8QXR2_9AGAM</name>
<comment type="caution">
    <text evidence="4">The sequence shown here is derived from an EMBL/GenBank/DDBJ whole genome shotgun (WGS) entry which is preliminary data.</text>
</comment>
<comment type="subcellular location">
    <subcellularLocation>
        <location evidence="1">Membrane</location>
        <topology evidence="1">Multi-pass membrane protein</topology>
    </subcellularLocation>
</comment>
<dbReference type="Pfam" id="PF07690">
    <property type="entry name" value="MFS_1"/>
    <property type="match status" value="1"/>
</dbReference>
<dbReference type="AlphaFoldDB" id="A0A1J8QXR2"/>
<keyword evidence="2" id="KW-1133">Transmembrane helix</keyword>
<feature type="transmembrane region" description="Helical" evidence="2">
    <location>
        <begin position="21"/>
        <end position="42"/>
    </location>
</feature>
<proteinExistence type="predicted"/>
<dbReference type="InterPro" id="IPR020846">
    <property type="entry name" value="MFS_dom"/>
</dbReference>
<gene>
    <name evidence="4" type="ORF">AZE42_11049</name>
</gene>
<organism evidence="4 5">
    <name type="scientific">Rhizopogon vesiculosus</name>
    <dbReference type="NCBI Taxonomy" id="180088"/>
    <lineage>
        <taxon>Eukaryota</taxon>
        <taxon>Fungi</taxon>
        <taxon>Dikarya</taxon>
        <taxon>Basidiomycota</taxon>
        <taxon>Agaricomycotina</taxon>
        <taxon>Agaricomycetes</taxon>
        <taxon>Agaricomycetidae</taxon>
        <taxon>Boletales</taxon>
        <taxon>Suillineae</taxon>
        <taxon>Rhizopogonaceae</taxon>
        <taxon>Rhizopogon</taxon>
    </lineage>
</organism>
<reference evidence="4 5" key="1">
    <citation type="submission" date="2016-03" db="EMBL/GenBank/DDBJ databases">
        <title>Comparative genomics of the ectomycorrhizal sister species Rhizopogon vinicolor and Rhizopogon vesiculosus (Basidiomycota: Boletales) reveals a divergence of the mating type B locus.</title>
        <authorList>
            <person name="Mujic A.B."/>
            <person name="Kuo A."/>
            <person name="Tritt A."/>
            <person name="Lipzen A."/>
            <person name="Chen C."/>
            <person name="Johnson J."/>
            <person name="Sharma A."/>
            <person name="Barry K."/>
            <person name="Grigoriev I.V."/>
            <person name="Spatafora J.W."/>
        </authorList>
    </citation>
    <scope>NUCLEOTIDE SEQUENCE [LARGE SCALE GENOMIC DNA]</scope>
    <source>
        <strain evidence="4 5">AM-OR11-056</strain>
    </source>
</reference>
<dbReference type="GO" id="GO:0016020">
    <property type="term" value="C:membrane"/>
    <property type="evidence" value="ECO:0007669"/>
    <property type="project" value="UniProtKB-SubCell"/>
</dbReference>
<feature type="transmembrane region" description="Helical" evidence="2">
    <location>
        <begin position="48"/>
        <end position="69"/>
    </location>
</feature>
<feature type="domain" description="Major facilitator superfamily (MFS) profile" evidence="3">
    <location>
        <begin position="1"/>
        <end position="82"/>
    </location>
</feature>